<protein>
    <submittedName>
        <fullName evidence="2">Uncharacterized protein</fullName>
    </submittedName>
</protein>
<feature type="region of interest" description="Disordered" evidence="1">
    <location>
        <begin position="81"/>
        <end position="103"/>
    </location>
</feature>
<evidence type="ECO:0000313" key="3">
    <source>
        <dbReference type="Proteomes" id="UP000004814"/>
    </source>
</evidence>
<proteinExistence type="predicted"/>
<dbReference type="EMBL" id="ABLK01000022">
    <property type="protein sequence ID" value="EDT43096.1"/>
    <property type="molecule type" value="Genomic_DNA"/>
</dbReference>
<dbReference type="PATRIC" id="fig|396597.7.peg.7236"/>
<sequence length="103" mass="12046">MHPYETKLRETASVVRPDLRRSVAKDPVLGRRIAKEANGERTVFVGEMVRRWRTKAMVSMARTISASRVRLYRWRRCGRTGRGGTAPEWMRTDRYVPEDDPLQ</sequence>
<organism evidence="2 3">
    <name type="scientific">Burkholderia ambifaria MEX-5</name>
    <dbReference type="NCBI Taxonomy" id="396597"/>
    <lineage>
        <taxon>Bacteria</taxon>
        <taxon>Pseudomonadati</taxon>
        <taxon>Pseudomonadota</taxon>
        <taxon>Betaproteobacteria</taxon>
        <taxon>Burkholderiales</taxon>
        <taxon>Burkholderiaceae</taxon>
        <taxon>Burkholderia</taxon>
        <taxon>Burkholderia cepacia complex</taxon>
    </lineage>
</organism>
<name>B1T006_9BURK</name>
<evidence type="ECO:0000313" key="2">
    <source>
        <dbReference type="EMBL" id="EDT43096.1"/>
    </source>
</evidence>
<evidence type="ECO:0000256" key="1">
    <source>
        <dbReference type="SAM" id="MobiDB-lite"/>
    </source>
</evidence>
<gene>
    <name evidence="2" type="ORF">BamMEX5DRAFT_1132</name>
</gene>
<accession>B1T006</accession>
<reference evidence="2 3" key="1">
    <citation type="submission" date="2008-03" db="EMBL/GenBank/DDBJ databases">
        <title>Sequencing of the draft genome and assembly of Burkholderia ambifaria MEX-5.</title>
        <authorList>
            <consortium name="US DOE Joint Genome Institute (JGI-PGF)"/>
            <person name="Copeland A."/>
            <person name="Lucas S."/>
            <person name="Lapidus A."/>
            <person name="Glavina del Rio T."/>
            <person name="Dalin E."/>
            <person name="Tice H."/>
            <person name="Bruce D."/>
            <person name="Goodwin L."/>
            <person name="Pitluck S."/>
            <person name="Larimer F."/>
            <person name="Land M.L."/>
            <person name="Hauser L."/>
            <person name="Tiedje J."/>
            <person name="Richardson P."/>
        </authorList>
    </citation>
    <scope>NUCLEOTIDE SEQUENCE [LARGE SCALE GENOMIC DNA]</scope>
    <source>
        <strain evidence="2 3">MEX-5</strain>
    </source>
</reference>
<dbReference type="AlphaFoldDB" id="B1T006"/>
<dbReference type="Proteomes" id="UP000004814">
    <property type="component" value="Unassembled WGS sequence"/>
</dbReference>
<comment type="caution">
    <text evidence="2">The sequence shown here is derived from an EMBL/GenBank/DDBJ whole genome shotgun (WGS) entry which is preliminary data.</text>
</comment>